<dbReference type="Pfam" id="PF03372">
    <property type="entry name" value="Exo_endo_phos"/>
    <property type="match status" value="1"/>
</dbReference>
<keyword evidence="4" id="KW-1185">Reference proteome</keyword>
<dbReference type="EMBL" id="JAMXIB010000009">
    <property type="protein sequence ID" value="MCO5725446.1"/>
    <property type="molecule type" value="Genomic_DNA"/>
</dbReference>
<feature type="domain" description="Endonuclease/exonuclease/phosphatase" evidence="2">
    <location>
        <begin position="104"/>
        <end position="330"/>
    </location>
</feature>
<keyword evidence="3" id="KW-0540">Nuclease</keyword>
<evidence type="ECO:0000313" key="3">
    <source>
        <dbReference type="EMBL" id="MCO5725446.1"/>
    </source>
</evidence>
<dbReference type="PROSITE" id="PS51257">
    <property type="entry name" value="PROKAR_LIPOPROTEIN"/>
    <property type="match status" value="1"/>
</dbReference>
<dbReference type="GO" id="GO:0004519">
    <property type="term" value="F:endonuclease activity"/>
    <property type="evidence" value="ECO:0007669"/>
    <property type="project" value="UniProtKB-KW"/>
</dbReference>
<evidence type="ECO:0000259" key="2">
    <source>
        <dbReference type="Pfam" id="PF03372"/>
    </source>
</evidence>
<evidence type="ECO:0000256" key="1">
    <source>
        <dbReference type="SAM" id="Phobius"/>
    </source>
</evidence>
<dbReference type="InterPro" id="IPR005135">
    <property type="entry name" value="Endo/exonuclease/phosphatase"/>
</dbReference>
<dbReference type="Gene3D" id="3.60.10.10">
    <property type="entry name" value="Endonuclease/exonuclease/phosphatase"/>
    <property type="match status" value="1"/>
</dbReference>
<dbReference type="CDD" id="cd09084">
    <property type="entry name" value="EEP-2"/>
    <property type="match status" value="1"/>
</dbReference>
<reference evidence="3 4" key="1">
    <citation type="submission" date="2022-06" db="EMBL/GenBank/DDBJ databases">
        <authorList>
            <person name="Xuan X."/>
        </authorList>
    </citation>
    <scope>NUCLEOTIDE SEQUENCE [LARGE SCALE GENOMIC DNA]</scope>
    <source>
        <strain evidence="3 4">2V75</strain>
    </source>
</reference>
<keyword evidence="3" id="KW-0255">Endonuclease</keyword>
<sequence length="360" mass="41125">MKLFPLLRTSVFWFGLLAALPLWLACLSYFFLAGAFPILDALGILVPWLVGGNLVVLFAGLVLRSRRAALVSLVTLAVAFLSFGTIREFRPHKPLGRESGLHLMSFNVRHFSDGRYVGDEDPENRIARFIEAENPQIVCLQEFSLRKKKEFSRYPYQYLTPYSSGKTTQAIFSKFPITGRGEVRFPDTGNNALYADILIGPDTVRVYNIHLQSYNIEDRRFLLRNYGLDFIRRLNDIAKMHLQQARLVKEHLRSSPYPSILCGDLNATAYSRTYRILKKGMTDSFRERGSGWGITFYLSGRYPFRIDFILADERFEVLGHRNYPNRLSDHLPVSAWLTPAGEHPAIDGIGQDVDQQPQPE</sequence>
<keyword evidence="1" id="KW-1133">Transmembrane helix</keyword>
<keyword evidence="3" id="KW-0378">Hydrolase</keyword>
<dbReference type="SUPFAM" id="SSF56219">
    <property type="entry name" value="DNase I-like"/>
    <property type="match status" value="1"/>
</dbReference>
<gene>
    <name evidence="3" type="ORF">NG653_11305</name>
</gene>
<dbReference type="RefSeq" id="WP_252741820.1">
    <property type="nucleotide sequence ID" value="NZ_JAMXIB010000009.1"/>
</dbReference>
<comment type="caution">
    <text evidence="3">The sequence shown here is derived from an EMBL/GenBank/DDBJ whole genome shotgun (WGS) entry which is preliminary data.</text>
</comment>
<accession>A0ABT1AZH0</accession>
<evidence type="ECO:0000313" key="4">
    <source>
        <dbReference type="Proteomes" id="UP001206312"/>
    </source>
</evidence>
<dbReference type="InterPro" id="IPR051916">
    <property type="entry name" value="GPI-anchor_lipid_remodeler"/>
</dbReference>
<proteinExistence type="predicted"/>
<protein>
    <submittedName>
        <fullName evidence="3">Endonuclease/exonuclease/phosphatase family protein</fullName>
    </submittedName>
</protein>
<feature type="transmembrane region" description="Helical" evidence="1">
    <location>
        <begin position="38"/>
        <end position="61"/>
    </location>
</feature>
<feature type="transmembrane region" description="Helical" evidence="1">
    <location>
        <begin position="68"/>
        <end position="86"/>
    </location>
</feature>
<dbReference type="Proteomes" id="UP001206312">
    <property type="component" value="Unassembled WGS sequence"/>
</dbReference>
<dbReference type="PANTHER" id="PTHR14859:SF15">
    <property type="entry name" value="ENDONUCLEASE_EXONUCLEASE_PHOSPHATASE DOMAIN-CONTAINING PROTEIN"/>
    <property type="match status" value="1"/>
</dbReference>
<name>A0ABT1AZH0_9FLAO</name>
<feature type="transmembrane region" description="Helical" evidence="1">
    <location>
        <begin position="12"/>
        <end position="32"/>
    </location>
</feature>
<dbReference type="InterPro" id="IPR036691">
    <property type="entry name" value="Endo/exonu/phosph_ase_sf"/>
</dbReference>
<organism evidence="3 4">
    <name type="scientific">Robiginitalea marina</name>
    <dbReference type="NCBI Taxonomy" id="2954105"/>
    <lineage>
        <taxon>Bacteria</taxon>
        <taxon>Pseudomonadati</taxon>
        <taxon>Bacteroidota</taxon>
        <taxon>Flavobacteriia</taxon>
        <taxon>Flavobacteriales</taxon>
        <taxon>Flavobacteriaceae</taxon>
        <taxon>Robiginitalea</taxon>
    </lineage>
</organism>
<keyword evidence="1" id="KW-0472">Membrane</keyword>
<dbReference type="PANTHER" id="PTHR14859">
    <property type="entry name" value="CALCOFLUOR WHITE HYPERSENSITIVE PROTEIN PRECURSOR"/>
    <property type="match status" value="1"/>
</dbReference>
<keyword evidence="1" id="KW-0812">Transmembrane</keyword>